<accession>A0ABT0Q027</accession>
<dbReference type="PANTHER" id="PTHR35010:SF4">
    <property type="entry name" value="BLL5781 PROTEIN"/>
    <property type="match status" value="1"/>
</dbReference>
<dbReference type="Pfam" id="PF13560">
    <property type="entry name" value="HTH_31"/>
    <property type="match status" value="1"/>
</dbReference>
<comment type="caution">
    <text evidence="2">The sequence shown here is derived from an EMBL/GenBank/DDBJ whole genome shotgun (WGS) entry which is preliminary data.</text>
</comment>
<dbReference type="RefSeq" id="WP_249707853.1">
    <property type="nucleotide sequence ID" value="NZ_JAMFMB010000006.1"/>
</dbReference>
<dbReference type="PANTHER" id="PTHR35010">
    <property type="entry name" value="BLL4672 PROTEIN-RELATED"/>
    <property type="match status" value="1"/>
</dbReference>
<keyword evidence="3" id="KW-1185">Reference proteome</keyword>
<dbReference type="CDD" id="cd00093">
    <property type="entry name" value="HTH_XRE"/>
    <property type="match status" value="1"/>
</dbReference>
<protein>
    <submittedName>
        <fullName evidence="2">Helix-turn-helix transcriptional regulator</fullName>
    </submittedName>
</protein>
<dbReference type="SUPFAM" id="SSF47413">
    <property type="entry name" value="lambda repressor-like DNA-binding domains"/>
    <property type="match status" value="1"/>
</dbReference>
<sequence length="290" mass="31855">MTFLSSFWIWRQNVPGEVIEAITCKVTDAVLGARYAAPMTEFPSTLKTWRAARRMSQLQLAVEAEVSSRHISFLETGRARPSREMIGRLGDALQMPLDARNQMLLTAGFAPRYPQRRWEADEMAPIRDAVAHMLDTHAPYPGLAVDRLWSVLRMNAPARLLYGPLGLTEGGSMLDLLMSDHLPGHIENWPAVAHHAARRLRIESAAQGGVARLDAVAEHLAQVPPPSDRSLAPVVPTILRAGKMRLVLFATIAQFGTPEDLLLDDLKVELYFPADPESGAVLCALAQNGG</sequence>
<reference evidence="2" key="1">
    <citation type="submission" date="2022-05" db="EMBL/GenBank/DDBJ databases">
        <authorList>
            <person name="Park J.-S."/>
        </authorList>
    </citation>
    <scope>NUCLEOTIDE SEQUENCE</scope>
    <source>
        <strain evidence="2">2012CJ41-6</strain>
    </source>
</reference>
<feature type="domain" description="HTH cro/C1-type" evidence="1">
    <location>
        <begin position="46"/>
        <end position="100"/>
    </location>
</feature>
<dbReference type="Gene3D" id="3.30.450.180">
    <property type="match status" value="1"/>
</dbReference>
<gene>
    <name evidence="2" type="ORF">M3P21_06530</name>
</gene>
<dbReference type="Gene3D" id="1.10.260.40">
    <property type="entry name" value="lambda repressor-like DNA-binding domains"/>
    <property type="match status" value="1"/>
</dbReference>
<dbReference type="InterPro" id="IPR001387">
    <property type="entry name" value="Cro/C1-type_HTH"/>
</dbReference>
<dbReference type="SMART" id="SM00530">
    <property type="entry name" value="HTH_XRE"/>
    <property type="match status" value="1"/>
</dbReference>
<organism evidence="2 3">
    <name type="scientific">Ruegeria spongiae</name>
    <dbReference type="NCBI Taxonomy" id="2942209"/>
    <lineage>
        <taxon>Bacteria</taxon>
        <taxon>Pseudomonadati</taxon>
        <taxon>Pseudomonadota</taxon>
        <taxon>Alphaproteobacteria</taxon>
        <taxon>Rhodobacterales</taxon>
        <taxon>Roseobacteraceae</taxon>
        <taxon>Ruegeria</taxon>
    </lineage>
</organism>
<dbReference type="InterPro" id="IPR010982">
    <property type="entry name" value="Lambda_DNA-bd_dom_sf"/>
</dbReference>
<dbReference type="Proteomes" id="UP001203880">
    <property type="component" value="Unassembled WGS sequence"/>
</dbReference>
<dbReference type="EMBL" id="JAMFMB010000006">
    <property type="protein sequence ID" value="MCL6283185.1"/>
    <property type="molecule type" value="Genomic_DNA"/>
</dbReference>
<dbReference type="InterPro" id="IPR041413">
    <property type="entry name" value="MLTR_LBD"/>
</dbReference>
<evidence type="ECO:0000313" key="2">
    <source>
        <dbReference type="EMBL" id="MCL6283185.1"/>
    </source>
</evidence>
<dbReference type="PROSITE" id="PS50943">
    <property type="entry name" value="HTH_CROC1"/>
    <property type="match status" value="1"/>
</dbReference>
<name>A0ABT0Q027_9RHOB</name>
<proteinExistence type="predicted"/>
<evidence type="ECO:0000313" key="3">
    <source>
        <dbReference type="Proteomes" id="UP001203880"/>
    </source>
</evidence>
<evidence type="ECO:0000259" key="1">
    <source>
        <dbReference type="PROSITE" id="PS50943"/>
    </source>
</evidence>
<dbReference type="Pfam" id="PF17765">
    <property type="entry name" value="MLTR_LBD"/>
    <property type="match status" value="1"/>
</dbReference>